<protein>
    <submittedName>
        <fullName evidence="1">Uncharacterized protein</fullName>
    </submittedName>
</protein>
<comment type="caution">
    <text evidence="1">The sequence shown here is derived from an EMBL/GenBank/DDBJ whole genome shotgun (WGS) entry which is preliminary data.</text>
</comment>
<accession>A0A1Y2B1V9</accession>
<sequence>MFRSVRIPPCINNPLSFHSFHSLPLPSTPFTPFTPFHSVQSFRPLTATRLPRPPPGDPDVLPPCPTVCLLLIFSFSQDRTLPLDLTAAGT</sequence>
<keyword evidence="2" id="KW-1185">Reference proteome</keyword>
<organism evidence="1 2">
    <name type="scientific">Naematelia encephala</name>
    <dbReference type="NCBI Taxonomy" id="71784"/>
    <lineage>
        <taxon>Eukaryota</taxon>
        <taxon>Fungi</taxon>
        <taxon>Dikarya</taxon>
        <taxon>Basidiomycota</taxon>
        <taxon>Agaricomycotina</taxon>
        <taxon>Tremellomycetes</taxon>
        <taxon>Tremellales</taxon>
        <taxon>Naemateliaceae</taxon>
        <taxon>Naematelia</taxon>
    </lineage>
</organism>
<proteinExistence type="predicted"/>
<name>A0A1Y2B1V9_9TREE</name>
<dbReference type="Proteomes" id="UP000193986">
    <property type="component" value="Unassembled WGS sequence"/>
</dbReference>
<dbReference type="EMBL" id="MCFC01000029">
    <property type="protein sequence ID" value="ORY28828.1"/>
    <property type="molecule type" value="Genomic_DNA"/>
</dbReference>
<evidence type="ECO:0000313" key="2">
    <source>
        <dbReference type="Proteomes" id="UP000193986"/>
    </source>
</evidence>
<dbReference type="InParanoid" id="A0A1Y2B1V9"/>
<gene>
    <name evidence="1" type="ORF">BCR39DRAFT_534124</name>
</gene>
<dbReference type="AlphaFoldDB" id="A0A1Y2B1V9"/>
<reference evidence="1 2" key="1">
    <citation type="submission" date="2016-07" db="EMBL/GenBank/DDBJ databases">
        <title>Pervasive Adenine N6-methylation of Active Genes in Fungi.</title>
        <authorList>
            <consortium name="DOE Joint Genome Institute"/>
            <person name="Mondo S.J."/>
            <person name="Dannebaum R.O."/>
            <person name="Kuo R.C."/>
            <person name="Labutti K."/>
            <person name="Haridas S."/>
            <person name="Kuo A."/>
            <person name="Salamov A."/>
            <person name="Ahrendt S.R."/>
            <person name="Lipzen A."/>
            <person name="Sullivan W."/>
            <person name="Andreopoulos W.B."/>
            <person name="Clum A."/>
            <person name="Lindquist E."/>
            <person name="Daum C."/>
            <person name="Ramamoorthy G.K."/>
            <person name="Gryganskyi A."/>
            <person name="Culley D."/>
            <person name="Magnuson J.K."/>
            <person name="James T.Y."/>
            <person name="O'Malley M.A."/>
            <person name="Stajich J.E."/>
            <person name="Spatafora J.W."/>
            <person name="Visel A."/>
            <person name="Grigoriev I.V."/>
        </authorList>
    </citation>
    <scope>NUCLEOTIDE SEQUENCE [LARGE SCALE GENOMIC DNA]</scope>
    <source>
        <strain evidence="1 2">68-887.2</strain>
    </source>
</reference>
<evidence type="ECO:0000313" key="1">
    <source>
        <dbReference type="EMBL" id="ORY28828.1"/>
    </source>
</evidence>